<dbReference type="GO" id="GO:0005975">
    <property type="term" value="P:carbohydrate metabolic process"/>
    <property type="evidence" value="ECO:0007669"/>
    <property type="project" value="InterPro"/>
</dbReference>
<dbReference type="EMBL" id="LSRX01000758">
    <property type="protein sequence ID" value="OLP89465.1"/>
    <property type="molecule type" value="Genomic_DNA"/>
</dbReference>
<dbReference type="SUPFAM" id="SSF48208">
    <property type="entry name" value="Six-hairpin glycosidases"/>
    <property type="match status" value="1"/>
</dbReference>
<dbReference type="OrthoDB" id="422838at2759"/>
<dbReference type="PANTHER" id="PTHR31616">
    <property type="entry name" value="TREHALASE"/>
    <property type="match status" value="1"/>
</dbReference>
<dbReference type="InterPro" id="IPR008928">
    <property type="entry name" value="6-hairpin_glycosidase_sf"/>
</dbReference>
<dbReference type="GO" id="GO:0004553">
    <property type="term" value="F:hydrolase activity, hydrolyzing O-glycosyl compounds"/>
    <property type="evidence" value="ECO:0007669"/>
    <property type="project" value="TreeGrafter"/>
</dbReference>
<evidence type="ECO:0008006" key="3">
    <source>
        <dbReference type="Google" id="ProtNLM"/>
    </source>
</evidence>
<sequence>MCMSGSRSSLMDAFMMHPGTFDVMKVSKWAPDAISVLVANTVKAYNKQFCSLYALNREDSAAGVPGVLFGRYAMDKYGTEVGLLRGQKQAAIEVDSGRSLNAQAALNADSYTFTGSVSDFVAAGDSILTRIRKHISDEDGMHVYEQIDRNTGKQYNAKAFRARDLTWSYAEILTALALRRTVTSEASKTLELHV</sequence>
<evidence type="ECO:0000313" key="1">
    <source>
        <dbReference type="EMBL" id="OLP89465.1"/>
    </source>
</evidence>
<reference evidence="1 2" key="1">
    <citation type="submission" date="2016-02" db="EMBL/GenBank/DDBJ databases">
        <title>Genome analysis of coral dinoflagellate symbionts highlights evolutionary adaptations to a symbiotic lifestyle.</title>
        <authorList>
            <person name="Aranda M."/>
            <person name="Li Y."/>
            <person name="Liew Y.J."/>
            <person name="Baumgarten S."/>
            <person name="Simakov O."/>
            <person name="Wilson M."/>
            <person name="Piel J."/>
            <person name="Ashoor H."/>
            <person name="Bougouffa S."/>
            <person name="Bajic V.B."/>
            <person name="Ryu T."/>
            <person name="Ravasi T."/>
            <person name="Bayer T."/>
            <person name="Micklem G."/>
            <person name="Kim H."/>
            <person name="Bhak J."/>
            <person name="Lajeunesse T.C."/>
            <person name="Voolstra C.R."/>
        </authorList>
    </citation>
    <scope>NUCLEOTIDE SEQUENCE [LARGE SCALE GENOMIC DNA]</scope>
    <source>
        <strain evidence="1 2">CCMP2467</strain>
    </source>
</reference>
<dbReference type="AlphaFoldDB" id="A0A1Q9D2U9"/>
<protein>
    <recommendedName>
        <fullName evidence="3">Glucan 1,4-alpha-glucosidase</fullName>
    </recommendedName>
</protein>
<comment type="caution">
    <text evidence="1">The sequence shown here is derived from an EMBL/GenBank/DDBJ whole genome shotgun (WGS) entry which is preliminary data.</text>
</comment>
<dbReference type="InterPro" id="IPR012341">
    <property type="entry name" value="6hp_glycosidase-like_sf"/>
</dbReference>
<dbReference type="PANTHER" id="PTHR31616:SF9">
    <property type="entry name" value="GLUCOAMYLASE, INTRACELLULAR SPORULATION-SPECIFIC"/>
    <property type="match status" value="1"/>
</dbReference>
<accession>A0A1Q9D2U9</accession>
<evidence type="ECO:0000313" key="2">
    <source>
        <dbReference type="Proteomes" id="UP000186817"/>
    </source>
</evidence>
<name>A0A1Q9D2U9_SYMMI</name>
<dbReference type="Gene3D" id="1.50.10.10">
    <property type="match status" value="1"/>
</dbReference>
<dbReference type="Proteomes" id="UP000186817">
    <property type="component" value="Unassembled WGS sequence"/>
</dbReference>
<proteinExistence type="predicted"/>
<gene>
    <name evidence="1" type="ORF">AK812_SmicGene29068</name>
</gene>
<organism evidence="1 2">
    <name type="scientific">Symbiodinium microadriaticum</name>
    <name type="common">Dinoflagellate</name>
    <name type="synonym">Zooxanthella microadriatica</name>
    <dbReference type="NCBI Taxonomy" id="2951"/>
    <lineage>
        <taxon>Eukaryota</taxon>
        <taxon>Sar</taxon>
        <taxon>Alveolata</taxon>
        <taxon>Dinophyceae</taxon>
        <taxon>Suessiales</taxon>
        <taxon>Symbiodiniaceae</taxon>
        <taxon>Symbiodinium</taxon>
    </lineage>
</organism>
<keyword evidence="2" id="KW-1185">Reference proteome</keyword>